<protein>
    <recommendedName>
        <fullName evidence="4">RING-type E3 ubiquitin transferase</fullName>
        <ecNumber evidence="4">2.3.2.27</ecNumber>
    </recommendedName>
</protein>
<evidence type="ECO:0000313" key="19">
    <source>
        <dbReference type="EMBL" id="EYU32239.1"/>
    </source>
</evidence>
<dbReference type="GO" id="GO:0008270">
    <property type="term" value="F:zinc ion binding"/>
    <property type="evidence" value="ECO:0007669"/>
    <property type="project" value="UniProtKB-KW"/>
</dbReference>
<feature type="chain" id="PRO_5001504590" description="RING-type E3 ubiquitin transferase" evidence="17">
    <location>
        <begin position="20"/>
        <end position="341"/>
    </location>
</feature>
<evidence type="ECO:0000256" key="11">
    <source>
        <dbReference type="ARBA" id="ARBA00022833"/>
    </source>
</evidence>
<dbReference type="OMA" id="LRCTDQG"/>
<dbReference type="AlphaFoldDB" id="A0A022QXA6"/>
<dbReference type="GO" id="GO:0061630">
    <property type="term" value="F:ubiquitin protein ligase activity"/>
    <property type="evidence" value="ECO:0007669"/>
    <property type="project" value="UniProtKB-EC"/>
</dbReference>
<keyword evidence="12 16" id="KW-1133">Transmembrane helix</keyword>
<dbReference type="EMBL" id="KI630880">
    <property type="protein sequence ID" value="EYU32239.1"/>
    <property type="molecule type" value="Genomic_DNA"/>
</dbReference>
<dbReference type="Pfam" id="PF13639">
    <property type="entry name" value="zf-RING_2"/>
    <property type="match status" value="1"/>
</dbReference>
<gene>
    <name evidence="19" type="ORF">MIMGU_mgv1a024109mg</name>
</gene>
<dbReference type="GO" id="GO:0030247">
    <property type="term" value="F:polysaccharide binding"/>
    <property type="evidence" value="ECO:0007669"/>
    <property type="project" value="InterPro"/>
</dbReference>
<dbReference type="PhylomeDB" id="A0A022QXA6"/>
<keyword evidence="20" id="KW-1185">Reference proteome</keyword>
<dbReference type="Pfam" id="PF13947">
    <property type="entry name" value="GUB_WAK_bind"/>
    <property type="match status" value="1"/>
</dbReference>
<evidence type="ECO:0000256" key="16">
    <source>
        <dbReference type="SAM" id="Phobius"/>
    </source>
</evidence>
<evidence type="ECO:0000256" key="3">
    <source>
        <dbReference type="ARBA" id="ARBA00004906"/>
    </source>
</evidence>
<comment type="similarity">
    <text evidence="14">Belongs to the RING-type zinc finger family. ATL subfamily.</text>
</comment>
<keyword evidence="9 15" id="KW-0863">Zinc-finger</keyword>
<dbReference type="PANTHER" id="PTHR46279">
    <property type="entry name" value="RING/U-BOX SUPERFAMILY PROTEIN"/>
    <property type="match status" value="1"/>
</dbReference>
<dbReference type="PROSITE" id="PS50089">
    <property type="entry name" value="ZF_RING_2"/>
    <property type="match status" value="1"/>
</dbReference>
<evidence type="ECO:0000313" key="20">
    <source>
        <dbReference type="Proteomes" id="UP000030748"/>
    </source>
</evidence>
<comment type="subcellular location">
    <subcellularLocation>
        <location evidence="2">Membrane</location>
        <topology evidence="2">Single-pass membrane protein</topology>
    </subcellularLocation>
</comment>
<evidence type="ECO:0000256" key="7">
    <source>
        <dbReference type="ARBA" id="ARBA00022723"/>
    </source>
</evidence>
<evidence type="ECO:0000256" key="8">
    <source>
        <dbReference type="ARBA" id="ARBA00022729"/>
    </source>
</evidence>
<evidence type="ECO:0000256" key="4">
    <source>
        <dbReference type="ARBA" id="ARBA00012483"/>
    </source>
</evidence>
<dbReference type="CDD" id="cd16461">
    <property type="entry name" value="RING-H2_EL5-like"/>
    <property type="match status" value="1"/>
</dbReference>
<comment type="pathway">
    <text evidence="3">Protein modification; protein ubiquitination.</text>
</comment>
<evidence type="ECO:0000256" key="1">
    <source>
        <dbReference type="ARBA" id="ARBA00000900"/>
    </source>
</evidence>
<dbReference type="EC" id="2.3.2.27" evidence="4"/>
<keyword evidence="13 16" id="KW-0472">Membrane</keyword>
<feature type="signal peptide" evidence="17">
    <location>
        <begin position="1"/>
        <end position="19"/>
    </location>
</feature>
<dbReference type="InterPro" id="IPR001841">
    <property type="entry name" value="Znf_RING"/>
</dbReference>
<dbReference type="InterPro" id="IPR025287">
    <property type="entry name" value="WAK_GUB"/>
</dbReference>
<reference evidence="19 20" key="1">
    <citation type="journal article" date="2013" name="Proc. Natl. Acad. Sci. U.S.A.">
        <title>Fine-scale variation in meiotic recombination in Mimulus inferred from population shotgun sequencing.</title>
        <authorList>
            <person name="Hellsten U."/>
            <person name="Wright K.M."/>
            <person name="Jenkins J."/>
            <person name="Shu S."/>
            <person name="Yuan Y."/>
            <person name="Wessler S.R."/>
            <person name="Schmutz J."/>
            <person name="Willis J.H."/>
            <person name="Rokhsar D.S."/>
        </authorList>
    </citation>
    <scope>NUCLEOTIDE SEQUENCE [LARGE SCALE GENOMIC DNA]</scope>
    <source>
        <strain evidence="20">cv. DUN x IM62</strain>
    </source>
</reference>
<keyword evidence="11" id="KW-0862">Zinc</keyword>
<keyword evidence="10" id="KW-0833">Ubl conjugation pathway</keyword>
<evidence type="ECO:0000256" key="17">
    <source>
        <dbReference type="SAM" id="SignalP"/>
    </source>
</evidence>
<organism evidence="19 20">
    <name type="scientific">Erythranthe guttata</name>
    <name type="common">Yellow monkey flower</name>
    <name type="synonym">Mimulus guttatus</name>
    <dbReference type="NCBI Taxonomy" id="4155"/>
    <lineage>
        <taxon>Eukaryota</taxon>
        <taxon>Viridiplantae</taxon>
        <taxon>Streptophyta</taxon>
        <taxon>Embryophyta</taxon>
        <taxon>Tracheophyta</taxon>
        <taxon>Spermatophyta</taxon>
        <taxon>Magnoliopsida</taxon>
        <taxon>eudicotyledons</taxon>
        <taxon>Gunneridae</taxon>
        <taxon>Pentapetalae</taxon>
        <taxon>asterids</taxon>
        <taxon>lamiids</taxon>
        <taxon>Lamiales</taxon>
        <taxon>Phrymaceae</taxon>
        <taxon>Erythranthe</taxon>
    </lineage>
</organism>
<dbReference type="InterPro" id="IPR013083">
    <property type="entry name" value="Znf_RING/FYVE/PHD"/>
</dbReference>
<dbReference type="Gene3D" id="3.30.40.10">
    <property type="entry name" value="Zinc/RING finger domain, C3HC4 (zinc finger)"/>
    <property type="match status" value="1"/>
</dbReference>
<dbReference type="GO" id="GO:0016020">
    <property type="term" value="C:membrane"/>
    <property type="evidence" value="ECO:0007669"/>
    <property type="project" value="UniProtKB-SubCell"/>
</dbReference>
<evidence type="ECO:0000259" key="18">
    <source>
        <dbReference type="PROSITE" id="PS50089"/>
    </source>
</evidence>
<keyword evidence="7" id="KW-0479">Metal-binding</keyword>
<feature type="transmembrane region" description="Helical" evidence="16">
    <location>
        <begin position="215"/>
        <end position="241"/>
    </location>
</feature>
<keyword evidence="8 17" id="KW-0732">Signal</keyword>
<proteinExistence type="inferred from homology"/>
<name>A0A022QXA6_ERYGU</name>
<dbReference type="PANTHER" id="PTHR46279:SF2">
    <property type="entry name" value="RING-H2 FINGER PROTEIN ATL21A-RELATED"/>
    <property type="match status" value="1"/>
</dbReference>
<dbReference type="SMART" id="SM00184">
    <property type="entry name" value="RING"/>
    <property type="match status" value="1"/>
</dbReference>
<dbReference type="Proteomes" id="UP000030748">
    <property type="component" value="Unassembled WGS sequence"/>
</dbReference>
<feature type="domain" description="RING-type" evidence="18">
    <location>
        <begin position="295"/>
        <end position="337"/>
    </location>
</feature>
<evidence type="ECO:0000256" key="5">
    <source>
        <dbReference type="ARBA" id="ARBA00022679"/>
    </source>
</evidence>
<dbReference type="SUPFAM" id="SSF57850">
    <property type="entry name" value="RING/U-box"/>
    <property type="match status" value="1"/>
</dbReference>
<evidence type="ECO:0000256" key="14">
    <source>
        <dbReference type="ARBA" id="ARBA00024209"/>
    </source>
</evidence>
<dbReference type="InterPro" id="IPR046948">
    <property type="entry name" value="ATL20-22-like"/>
</dbReference>
<evidence type="ECO:0000256" key="9">
    <source>
        <dbReference type="ARBA" id="ARBA00022771"/>
    </source>
</evidence>
<dbReference type="KEGG" id="egt:105964007"/>
<evidence type="ECO:0000256" key="12">
    <source>
        <dbReference type="ARBA" id="ARBA00022989"/>
    </source>
</evidence>
<sequence length="341" mass="37946">MAIPNFFIFIFLLLSIVHAQNNYCPTSYCNSVAIQFPFWRQGRQLPSNCQPTGFNLSCNGQNKAILNIPRAGDFYVSYINYYLRRITLSDPDNCLPRKYLSSSLSYSPFMAISNQNYTFISCPKGLGSSDIYIVHCLSNDTTDVLVIKNEAAVAIFPECKKMVTVRVPVSSYEYSFPVNFDLRWDDSATGKDLSLICNRSVEIKSAENKRPVSRIFALAFVISSMVIPVVIIGIACCICMMRRNNLQDSGSNQTSGVTGLSNTVTTGLGISTIETYKKITIGESRRIEGPNGITCAICLADYVPQDTIRVMPECQHCFHVECIDQWLGIKAKCPICRASQA</sequence>
<evidence type="ECO:0000256" key="10">
    <source>
        <dbReference type="ARBA" id="ARBA00022786"/>
    </source>
</evidence>
<evidence type="ECO:0000256" key="15">
    <source>
        <dbReference type="PROSITE-ProRule" id="PRU00175"/>
    </source>
</evidence>
<dbReference type="eggNOG" id="KOG0800">
    <property type="taxonomic scope" value="Eukaryota"/>
</dbReference>
<evidence type="ECO:0000256" key="2">
    <source>
        <dbReference type="ARBA" id="ARBA00004167"/>
    </source>
</evidence>
<keyword evidence="5" id="KW-0808">Transferase</keyword>
<evidence type="ECO:0000256" key="13">
    <source>
        <dbReference type="ARBA" id="ARBA00023136"/>
    </source>
</evidence>
<keyword evidence="6 16" id="KW-0812">Transmembrane</keyword>
<dbReference type="OrthoDB" id="899952at2759"/>
<accession>A0A022QXA6</accession>
<comment type="catalytic activity">
    <reaction evidence="1">
        <text>S-ubiquitinyl-[E2 ubiquitin-conjugating enzyme]-L-cysteine + [acceptor protein]-L-lysine = [E2 ubiquitin-conjugating enzyme]-L-cysteine + N(6)-ubiquitinyl-[acceptor protein]-L-lysine.</text>
        <dbReference type="EC" id="2.3.2.27"/>
    </reaction>
</comment>
<evidence type="ECO:0000256" key="6">
    <source>
        <dbReference type="ARBA" id="ARBA00022692"/>
    </source>
</evidence>